<evidence type="ECO:0000256" key="2">
    <source>
        <dbReference type="ARBA" id="ARBA00022771"/>
    </source>
</evidence>
<evidence type="ECO:0000256" key="4">
    <source>
        <dbReference type="PROSITE-ProRule" id="PRU00723"/>
    </source>
</evidence>
<dbReference type="SUPFAM" id="SSF90229">
    <property type="entry name" value="CCCH zinc finger"/>
    <property type="match status" value="1"/>
</dbReference>
<keyword evidence="1 4" id="KW-0479">Metal-binding</keyword>
<dbReference type="PANTHER" id="PTHR46156:SF1">
    <property type="entry name" value="ZINC FINGER CCCH DOMAIN-CONTAINING PROTEIN 3"/>
    <property type="match status" value="1"/>
</dbReference>
<dbReference type="AlphaFoldDB" id="A0A6A5WCS2"/>
<dbReference type="OrthoDB" id="410307at2759"/>
<evidence type="ECO:0000259" key="6">
    <source>
        <dbReference type="PROSITE" id="PS50103"/>
    </source>
</evidence>
<feature type="zinc finger region" description="C3H1-type" evidence="4">
    <location>
        <begin position="51"/>
        <end position="79"/>
    </location>
</feature>
<feature type="domain" description="C3H1-type" evidence="6">
    <location>
        <begin position="51"/>
        <end position="79"/>
    </location>
</feature>
<name>A0A6A5WCS2_9PLEO</name>
<reference evidence="7" key="1">
    <citation type="journal article" date="2020" name="Stud. Mycol.">
        <title>101 Dothideomycetes genomes: a test case for predicting lifestyles and emergence of pathogens.</title>
        <authorList>
            <person name="Haridas S."/>
            <person name="Albert R."/>
            <person name="Binder M."/>
            <person name="Bloem J."/>
            <person name="Labutti K."/>
            <person name="Salamov A."/>
            <person name="Andreopoulos B."/>
            <person name="Baker S."/>
            <person name="Barry K."/>
            <person name="Bills G."/>
            <person name="Bluhm B."/>
            <person name="Cannon C."/>
            <person name="Castanera R."/>
            <person name="Culley D."/>
            <person name="Daum C."/>
            <person name="Ezra D."/>
            <person name="Gonzalez J."/>
            <person name="Henrissat B."/>
            <person name="Kuo A."/>
            <person name="Liang C."/>
            <person name="Lipzen A."/>
            <person name="Lutzoni F."/>
            <person name="Magnuson J."/>
            <person name="Mondo S."/>
            <person name="Nolan M."/>
            <person name="Ohm R."/>
            <person name="Pangilinan J."/>
            <person name="Park H.-J."/>
            <person name="Ramirez L."/>
            <person name="Alfaro M."/>
            <person name="Sun H."/>
            <person name="Tritt A."/>
            <person name="Yoshinaga Y."/>
            <person name="Zwiers L.-H."/>
            <person name="Turgeon B."/>
            <person name="Goodwin S."/>
            <person name="Spatafora J."/>
            <person name="Crous P."/>
            <person name="Grigoriev I."/>
        </authorList>
    </citation>
    <scope>NUCLEOTIDE SEQUENCE</scope>
    <source>
        <strain evidence="7">CBS 123094</strain>
    </source>
</reference>
<evidence type="ECO:0000256" key="5">
    <source>
        <dbReference type="SAM" id="MobiDB-lite"/>
    </source>
</evidence>
<dbReference type="Gene3D" id="4.10.1000.10">
    <property type="entry name" value="Zinc finger, CCCH-type"/>
    <property type="match status" value="1"/>
</dbReference>
<sequence>MCKRYLSKSGCADDMCPLSHKPSANRMPHCVHFVNGRCTNDHCKYAHVRIPNSALICEPFARLGYCEKGEGCSERHTYFECPDHVNKGHCDVKGCKLPHTIHAGRLRQQARRSGSPGAESESSTNHSNDEVNTPKIDGRDPDGSAVGSPDASRFTQQADYVPI</sequence>
<dbReference type="GO" id="GO:0005634">
    <property type="term" value="C:nucleus"/>
    <property type="evidence" value="ECO:0007669"/>
    <property type="project" value="TreeGrafter"/>
</dbReference>
<dbReference type="SMART" id="SM00356">
    <property type="entry name" value="ZnF_C3H1"/>
    <property type="match status" value="2"/>
</dbReference>
<keyword evidence="3 4" id="KW-0862">Zinc</keyword>
<organism evidence="7 8">
    <name type="scientific">Amniculicola lignicola CBS 123094</name>
    <dbReference type="NCBI Taxonomy" id="1392246"/>
    <lineage>
        <taxon>Eukaryota</taxon>
        <taxon>Fungi</taxon>
        <taxon>Dikarya</taxon>
        <taxon>Ascomycota</taxon>
        <taxon>Pezizomycotina</taxon>
        <taxon>Dothideomycetes</taxon>
        <taxon>Pleosporomycetidae</taxon>
        <taxon>Pleosporales</taxon>
        <taxon>Amniculicolaceae</taxon>
        <taxon>Amniculicola</taxon>
    </lineage>
</organism>
<evidence type="ECO:0000256" key="1">
    <source>
        <dbReference type="ARBA" id="ARBA00022723"/>
    </source>
</evidence>
<dbReference type="EMBL" id="ML977595">
    <property type="protein sequence ID" value="KAF1999462.1"/>
    <property type="molecule type" value="Genomic_DNA"/>
</dbReference>
<keyword evidence="8" id="KW-1185">Reference proteome</keyword>
<protein>
    <recommendedName>
        <fullName evidence="6">C3H1-type domain-containing protein</fullName>
    </recommendedName>
</protein>
<feature type="domain" description="C3H1-type" evidence="6">
    <location>
        <begin position="24"/>
        <end position="50"/>
    </location>
</feature>
<feature type="compositionally biased region" description="Polar residues" evidence="5">
    <location>
        <begin position="153"/>
        <end position="163"/>
    </location>
</feature>
<evidence type="ECO:0000256" key="3">
    <source>
        <dbReference type="ARBA" id="ARBA00022833"/>
    </source>
</evidence>
<dbReference type="PROSITE" id="PS50103">
    <property type="entry name" value="ZF_C3H1"/>
    <property type="match status" value="2"/>
</dbReference>
<feature type="region of interest" description="Disordered" evidence="5">
    <location>
        <begin position="105"/>
        <end position="163"/>
    </location>
</feature>
<dbReference type="InterPro" id="IPR036855">
    <property type="entry name" value="Znf_CCCH_sf"/>
</dbReference>
<evidence type="ECO:0000313" key="7">
    <source>
        <dbReference type="EMBL" id="KAF1999462.1"/>
    </source>
</evidence>
<dbReference type="PANTHER" id="PTHR46156">
    <property type="entry name" value="CCCH ZINGC FINGER"/>
    <property type="match status" value="1"/>
</dbReference>
<proteinExistence type="predicted"/>
<keyword evidence="2 4" id="KW-0863">Zinc-finger</keyword>
<dbReference type="Proteomes" id="UP000799779">
    <property type="component" value="Unassembled WGS sequence"/>
</dbReference>
<dbReference type="InterPro" id="IPR000571">
    <property type="entry name" value="Znf_CCCH"/>
</dbReference>
<evidence type="ECO:0000313" key="8">
    <source>
        <dbReference type="Proteomes" id="UP000799779"/>
    </source>
</evidence>
<feature type="zinc finger region" description="C3H1-type" evidence="4">
    <location>
        <begin position="24"/>
        <end position="50"/>
    </location>
</feature>
<gene>
    <name evidence="7" type="ORF">P154DRAFT_523259</name>
</gene>
<accession>A0A6A5WCS2</accession>
<dbReference type="GO" id="GO:0008270">
    <property type="term" value="F:zinc ion binding"/>
    <property type="evidence" value="ECO:0007669"/>
    <property type="project" value="UniProtKB-KW"/>
</dbReference>